<sequence length="2866" mass="299402">MANEHCRCYRTQMVRMEMWFMLVAATLAVFITSLEAQSRKATCRNVFAADIVYLVDGSSSIGRVNFEEVKNFIEATIHPFVNVIGPSAVRVGLVQYSDDPRVEFSFEDHGNGSQILTAIRNLRYKGGNTRTGLGLKYIADNFFGSVILRRSGPKIAILITDGKSQDNVESPALKLRSQDVKLFAVGIKNADKKELDDITSTPTNEHSFFVNDFKILRTLTPLVSRRVCSISGGAFDAPGAAEVPGGPSSLIFSDEGSESMRVRWTEAVGPVTGYKVQYSPLNALGLQISAELREITVRADESSAFLQGLKPATGYLVTVIAQYANSIGESTSGKGRTKTLSGVLNFRVAKTEHFRLKLAWKPPALPLQGYRLTYKPRGEADTQLEEKILGADATSFTLEQLLADTVYVVTIQPIHPRNTAAPTSISARTSPLESVQQLTVQNLTPQSVRALWRGVSRATGYQLKWGPSTGRDVLTVTLEPSTEVYQIQGLLPNTDYTVTITALYGRMEGPPINTRVKTGELLLRTLAISPTAIRVTWNLQVDASSYRIEWRKATVEQVQSHKAVLSTTTNSYDIVNLSPGTEYAITLYTLYNGREVATPATMSKTVEEEIALGTVANLRTVETTSNRIRISWAGMAGATAYKIVWRDQTGYEVTRLVSHDITSFDIDRVQQGGTYFIKVSPLSGSREGNSVSIVVRADATIERVSELRTLETRSNLIRVSWRRVPQATAYKVTWKRADGSEASRLLSNSVDTFDVEGLRPNTVYVIDVSAMVGNRQGAPGTVTARTGVKDSRILSRDTTSFNVEGLQPDTVYAIEVSGLVGSREGTVVTVTTRTSPIVGDVTNVRVTEARRNMLRIVWTGVGRVSAYKITWKSADGVEENSMVSGDVKSFNIPKLKPNTAYAVRVTPVMGNREGVPATIMTRTVSKEGQVAGVSDVRVLEARSDVLRVSWVGVRGATSYRISWKRSDGGPEVSRVVSGDVTTFDIVDLQGGVNYLVKVVALVRNREGQSVTITATTPAVERPLGTVGTVRIIGSTTKRIQISWNSVPGSSGYRIYWRLAEGGPETSRSVATNINTFNILNLQPGMSYIIRVSSLFGDHEGTPVTITAATGQAQKVQGFRVTDVDTDRMTLRWYRVPGATSYVLSWRLATAQKEQQSVTVAETTGSYQITNLQVGREYIFTIRPVFGTEFGPETSITEKPVCSRARADIVFLVDGSWSIEQSNFQKVKQFLYNVVSHLPHIGTDATQVSVVQYSGESKIEFPLGKLGTHQELLQAIRELPYQGGGTLTGKAINFVLDYIFLGAGRRPQVPFLLVLLTDGKSEDRVTEAGDKGEPGRNGLPGLPGPQGPRGPVGPPGLPGTVEGAHPGLKGEKGAAGYPGRDGIPGSPGRPGNPGSSGLPGSQGTPGLQGQRAQLAQSVHGEKRVNLALWSEVAEATLAERASREITVFLAHLDFLERGVILDLQATSDHEVQLALQDLLGGLSRVREPRWMEMARKETLGDREILVNLVAQDREGPLAHQDRKVTRATIAKVSRDYQAVKENQVTGAPEDLMITGLSGSKGDQGERGPPGVSGERGVKGNPAEKGNKGETGYGIPGQPGPKGDPGDRGNIGLSGRPGEKGDRGASGEKGEPGKTGPAGLSGSRGKEGEKGNKGDGGTRGETGLPGRTGERGLQGFSGNDGRPGAKGDAGESGQSGRDGIRGPAGFKGDQGDKGAAGPPGPPGPPGKLLDTEDRMPGVKGEKGDPGKPGESGLSGLRGEAGLPGPVGSRGLDGQRGPPGPQGEQGKQGEPGRDGLPGLRGEQGPPGVTGPAGLSGIPGKSGDDGKPGLAGRNGEDGTPGEDGKKGEKGDSGSPARDGRDGAKGERGDLGLPGLIGPPGLPGVVGLPGPPGQVVFFKGLETSAPIPGPQGPSGTPGIPGIPGATGQRNVEDALTTLGLKISILQEMVKNHDRPQVPSASEKGVKGDQGERGQQGTQGDKGTQGDRGDPGRDGPQGLRGLPGIAAGKPDIAVGIPGERGLPGLSGVKGDSGPAGPVGAKGDKGDVGTKGDRGERGEVGEKGRDGSLGSPGETGAEGKPVRHCRTVGVDRFTHEWRRVTQENLANKALRVHQGNQGDQGLSIQGPVGPPGNMGLPGNPGAPGAVGPQGTPGLPGQVGEPGKPGVLGRDGIPGQGGDKGLPGERGPQGLSGAAGPKGEIGHSGESIIGMPGAKGEKGTSGLMVPGVTGQRGLKGDDGMKGDKGAAGVKGDKGELGEPGEPGQDGLKGLSGVKGDKGHAGVGLQGPTGQPGPSGLKGDLGFPGPAGPPGLRGPIGASGQPGLRGEVGLPGPQGPAAERGSPGFPGRDGANGPPGPPGLPGLQGLPGPAGLQGIKGETGAGMPGTRGERGDPGPRGEDGRPGLIGERGLPGSSGSRGEIGLKGDTGSVGQKGEKGETVPLLGTPGLKGIKGEFGERGQKGGEGPKGVKGEEGPRGEKGPKGEQGDKGSMGFPGARGPGGQKGETGDSGQPGKPGIPGKDGVDGFKGHRGEGGEIGPKGFKGDKGVKGACGIDGEKGSKGDPGIPGRLGFPGRKGEQGESGATGPSGLSGKEGLIGPKGDRGFDGLQGQKGERGEKGERGVPGVIGPPGLRGTDGATGPPGPLGSAGPRGSEGIQGQKGERGPPGESVPGPRGIPGVSGERGDPGEMGLDGPKGDHGNPGMTEDQIRAYVRQEMSEHCGLSSHSPSYSRQIPVLKISHEEDYDGANGKELRVVVNGNDPDYEHFYTVESYNEPTEDYGLDQFQSSEMMRDKVDTTAAPQQERYRREASEQDPCLLPLDEGTCSRYTLRWYYHRKTDKCRPFIYSGCTGNTNRFQTQEDCEQRCKTNKEPSMEGRS</sequence>
<dbReference type="Proteomes" id="UP000288216">
    <property type="component" value="Unassembled WGS sequence"/>
</dbReference>
<dbReference type="SMART" id="SM00131">
    <property type="entry name" value="KU"/>
    <property type="match status" value="1"/>
</dbReference>
<dbReference type="Pfam" id="PF00041">
    <property type="entry name" value="fn3"/>
    <property type="match status" value="8"/>
</dbReference>
<dbReference type="InterPro" id="IPR036465">
    <property type="entry name" value="vWFA_dom_sf"/>
</dbReference>
<gene>
    <name evidence="13" type="ORF">scyTo_0003444</name>
</gene>
<evidence type="ECO:0000259" key="10">
    <source>
        <dbReference type="PROSITE" id="PS50234"/>
    </source>
</evidence>
<dbReference type="EMBL" id="BFAA01000934">
    <property type="protein sequence ID" value="GCB74354.1"/>
    <property type="molecule type" value="Genomic_DNA"/>
</dbReference>
<dbReference type="GO" id="GO:0005581">
    <property type="term" value="C:collagen trimer"/>
    <property type="evidence" value="ECO:0007669"/>
    <property type="project" value="UniProtKB-KW"/>
</dbReference>
<evidence type="ECO:0000256" key="9">
    <source>
        <dbReference type="SAM" id="SignalP"/>
    </source>
</evidence>
<comment type="caution">
    <text evidence="13">The sequence shown here is derived from an EMBL/GenBank/DDBJ whole genome shotgun (WGS) entry which is preliminary data.</text>
</comment>
<feature type="compositionally biased region" description="Basic and acidic residues" evidence="8">
    <location>
        <begin position="2441"/>
        <end position="2451"/>
    </location>
</feature>
<feature type="compositionally biased region" description="Low complexity" evidence="8">
    <location>
        <begin position="1659"/>
        <end position="1671"/>
    </location>
</feature>
<feature type="compositionally biased region" description="Low complexity" evidence="8">
    <location>
        <begin position="1908"/>
        <end position="1923"/>
    </location>
</feature>
<feature type="compositionally biased region" description="Pro residues" evidence="8">
    <location>
        <begin position="1341"/>
        <end position="1356"/>
    </location>
</feature>
<evidence type="ECO:0000313" key="14">
    <source>
        <dbReference type="Proteomes" id="UP000288216"/>
    </source>
</evidence>
<dbReference type="InterPro" id="IPR013783">
    <property type="entry name" value="Ig-like_fold"/>
</dbReference>
<feature type="region of interest" description="Disordered" evidence="8">
    <location>
        <begin position="1321"/>
        <end position="1415"/>
    </location>
</feature>
<dbReference type="PANTHER" id="PTHR24023:SF1082">
    <property type="entry name" value="COLLAGEN TRIPLE HELIX REPEAT"/>
    <property type="match status" value="1"/>
</dbReference>
<feature type="chain" id="PRO_5019215946" description="Collagen alpha-1(VII) chain" evidence="9">
    <location>
        <begin position="37"/>
        <end position="2866"/>
    </location>
</feature>
<dbReference type="CDD" id="cd00063">
    <property type="entry name" value="FN3"/>
    <property type="match status" value="10"/>
</dbReference>
<reference evidence="13 14" key="1">
    <citation type="journal article" date="2018" name="Nat. Ecol. Evol.">
        <title>Shark genomes provide insights into elasmobranch evolution and the origin of vertebrates.</title>
        <authorList>
            <person name="Hara Y"/>
            <person name="Yamaguchi K"/>
            <person name="Onimaru K"/>
            <person name="Kadota M"/>
            <person name="Koyanagi M"/>
            <person name="Keeley SD"/>
            <person name="Tatsumi K"/>
            <person name="Tanaka K"/>
            <person name="Motone F"/>
            <person name="Kageyama Y"/>
            <person name="Nozu R"/>
            <person name="Adachi N"/>
            <person name="Nishimura O"/>
            <person name="Nakagawa R"/>
            <person name="Tanegashima C"/>
            <person name="Kiyatake I"/>
            <person name="Matsumoto R"/>
            <person name="Murakumo K"/>
            <person name="Nishida K"/>
            <person name="Terakita A"/>
            <person name="Kuratani S"/>
            <person name="Sato K"/>
            <person name="Hyodo S Kuraku.S."/>
        </authorList>
    </citation>
    <scope>NUCLEOTIDE SEQUENCE [LARGE SCALE GENOMIC DNA]</scope>
</reference>
<feature type="compositionally biased region" description="Gly residues" evidence="8">
    <location>
        <begin position="2485"/>
        <end position="2494"/>
    </location>
</feature>
<dbReference type="SUPFAM" id="SSF53300">
    <property type="entry name" value="vWA-like"/>
    <property type="match status" value="2"/>
</dbReference>
<dbReference type="FunFam" id="3.40.50.410:FF:000001">
    <property type="entry name" value="Collagen, type XII, alpha 1"/>
    <property type="match status" value="1"/>
</dbReference>
<feature type="compositionally biased region" description="Basic and acidic residues" evidence="8">
    <location>
        <begin position="1642"/>
        <end position="1656"/>
    </location>
</feature>
<comment type="subcellular location">
    <subcellularLocation>
        <location evidence="1">Secreted</location>
        <location evidence="1">Extracellular space</location>
        <location evidence="1">Extracellular matrix</location>
    </subcellularLocation>
</comment>
<evidence type="ECO:0000256" key="3">
    <source>
        <dbReference type="ARBA" id="ARBA00022530"/>
    </source>
</evidence>
<feature type="compositionally biased region" description="Polar residues" evidence="8">
    <location>
        <begin position="2107"/>
        <end position="2116"/>
    </location>
</feature>
<dbReference type="InterPro" id="IPR003961">
    <property type="entry name" value="FN3_dom"/>
</dbReference>
<dbReference type="Gene3D" id="4.10.410.10">
    <property type="entry name" value="Pancreatic trypsin inhibitor Kunitz domain"/>
    <property type="match status" value="1"/>
</dbReference>
<dbReference type="OrthoDB" id="9940467at2759"/>
<dbReference type="GO" id="GO:0031012">
    <property type="term" value="C:extracellular matrix"/>
    <property type="evidence" value="ECO:0007669"/>
    <property type="project" value="TreeGrafter"/>
</dbReference>
<evidence type="ECO:0000256" key="4">
    <source>
        <dbReference type="ARBA" id="ARBA00022737"/>
    </source>
</evidence>
<feature type="compositionally biased region" description="Basic and acidic residues" evidence="8">
    <location>
        <begin position="1978"/>
        <end position="1987"/>
    </location>
</feature>
<feature type="compositionally biased region" description="Low complexity" evidence="8">
    <location>
        <begin position="1967"/>
        <end position="1976"/>
    </location>
</feature>
<feature type="region of interest" description="Disordered" evidence="8">
    <location>
        <begin position="2107"/>
        <end position="2693"/>
    </location>
</feature>
<dbReference type="GO" id="GO:0030198">
    <property type="term" value="P:extracellular matrix organization"/>
    <property type="evidence" value="ECO:0007669"/>
    <property type="project" value="TreeGrafter"/>
</dbReference>
<dbReference type="PRINTS" id="PR00453">
    <property type="entry name" value="VWFADOMAIN"/>
</dbReference>
<keyword evidence="5" id="KW-0176">Collagen</keyword>
<feature type="domain" description="Fibronectin type-III" evidence="12">
    <location>
        <begin position="932"/>
        <end position="1022"/>
    </location>
</feature>
<dbReference type="PANTHER" id="PTHR24023">
    <property type="entry name" value="COLLAGEN ALPHA"/>
    <property type="match status" value="1"/>
</dbReference>
<dbReference type="SUPFAM" id="SSF49265">
    <property type="entry name" value="Fibronectin type III"/>
    <property type="match status" value="7"/>
</dbReference>
<dbReference type="PROSITE" id="PS50853">
    <property type="entry name" value="FN3"/>
    <property type="match status" value="9"/>
</dbReference>
<feature type="domain" description="VWFA" evidence="10">
    <location>
        <begin position="50"/>
        <end position="223"/>
    </location>
</feature>
<feature type="domain" description="VWFA" evidence="10">
    <location>
        <begin position="1207"/>
        <end position="1322"/>
    </location>
</feature>
<dbReference type="PROSITE" id="PS50234">
    <property type="entry name" value="VWFA"/>
    <property type="match status" value="2"/>
</dbReference>
<feature type="domain" description="Fibronectin type-III" evidence="12">
    <location>
        <begin position="434"/>
        <end position="525"/>
    </location>
</feature>
<dbReference type="Pfam" id="PF00092">
    <property type="entry name" value="VWA"/>
    <property type="match status" value="2"/>
</dbReference>
<evidence type="ECO:0008006" key="15">
    <source>
        <dbReference type="Google" id="ProtNLM"/>
    </source>
</evidence>
<dbReference type="PROSITE" id="PS50279">
    <property type="entry name" value="BPTI_KUNITZ_2"/>
    <property type="match status" value="1"/>
</dbReference>
<feature type="domain" description="Fibronectin type-III" evidence="12">
    <location>
        <begin position="614"/>
        <end position="702"/>
    </location>
</feature>
<dbReference type="Pfam" id="PF00014">
    <property type="entry name" value="Kunitz_BPTI"/>
    <property type="match status" value="1"/>
</dbReference>
<feature type="domain" description="BPTI/Kunitz inhibitor" evidence="11">
    <location>
        <begin position="2804"/>
        <end position="2854"/>
    </location>
</feature>
<organism evidence="13 14">
    <name type="scientific">Scyliorhinus torazame</name>
    <name type="common">Cloudy catshark</name>
    <name type="synonym">Catulus torazame</name>
    <dbReference type="NCBI Taxonomy" id="75743"/>
    <lineage>
        <taxon>Eukaryota</taxon>
        <taxon>Metazoa</taxon>
        <taxon>Chordata</taxon>
        <taxon>Craniata</taxon>
        <taxon>Vertebrata</taxon>
        <taxon>Chondrichthyes</taxon>
        <taxon>Elasmobranchii</taxon>
        <taxon>Galeomorphii</taxon>
        <taxon>Galeoidea</taxon>
        <taxon>Carcharhiniformes</taxon>
        <taxon>Scyliorhinidae</taxon>
        <taxon>Scyliorhinus</taxon>
    </lineage>
</organism>
<feature type="compositionally biased region" description="Low complexity" evidence="8">
    <location>
        <begin position="2352"/>
        <end position="2364"/>
    </location>
</feature>
<evidence type="ECO:0000256" key="2">
    <source>
        <dbReference type="ARBA" id="ARBA00022525"/>
    </source>
</evidence>
<dbReference type="FunFam" id="2.60.40.10:FF:000307">
    <property type="entry name" value="collagen alpha-1(VII) chain isoform X1"/>
    <property type="match status" value="5"/>
</dbReference>
<feature type="region of interest" description="Disordered" evidence="8">
    <location>
        <begin position="1944"/>
        <end position="2075"/>
    </location>
</feature>
<evidence type="ECO:0000256" key="6">
    <source>
        <dbReference type="ARBA" id="ARBA00023157"/>
    </source>
</evidence>
<feature type="compositionally biased region" description="Basic and acidic residues" evidence="8">
    <location>
        <begin position="1838"/>
        <end position="1865"/>
    </location>
</feature>
<evidence type="ECO:0000256" key="5">
    <source>
        <dbReference type="ARBA" id="ARBA00023119"/>
    </source>
</evidence>
<dbReference type="Pfam" id="PF01391">
    <property type="entry name" value="Collagen"/>
    <property type="match status" value="12"/>
</dbReference>
<dbReference type="PROSITE" id="PS00280">
    <property type="entry name" value="BPTI_KUNITZ_1"/>
    <property type="match status" value="1"/>
</dbReference>
<feature type="compositionally biased region" description="Basic and acidic residues" evidence="8">
    <location>
        <begin position="2035"/>
        <end position="2059"/>
    </location>
</feature>
<feature type="compositionally biased region" description="Low complexity" evidence="8">
    <location>
        <begin position="1391"/>
        <end position="1409"/>
    </location>
</feature>
<evidence type="ECO:0000256" key="8">
    <source>
        <dbReference type="SAM" id="MobiDB-lite"/>
    </source>
</evidence>
<feature type="domain" description="Fibronectin type-III" evidence="12">
    <location>
        <begin position="246"/>
        <end position="342"/>
    </location>
</feature>
<dbReference type="InterPro" id="IPR036116">
    <property type="entry name" value="FN3_sf"/>
</dbReference>
<evidence type="ECO:0000313" key="13">
    <source>
        <dbReference type="EMBL" id="GCB74354.1"/>
    </source>
</evidence>
<feature type="compositionally biased region" description="Basic and acidic residues" evidence="8">
    <location>
        <begin position="2601"/>
        <end position="2610"/>
    </location>
</feature>
<evidence type="ECO:0000256" key="1">
    <source>
        <dbReference type="ARBA" id="ARBA00004498"/>
    </source>
</evidence>
<feature type="region of interest" description="Disordered" evidence="8">
    <location>
        <begin position="1898"/>
        <end position="1923"/>
    </location>
</feature>
<dbReference type="InterPro" id="IPR020901">
    <property type="entry name" value="Prtase_inh_Kunz-CS"/>
</dbReference>
<dbReference type="FunFam" id="4.10.410.10:FF:000020">
    <property type="entry name" value="Collagen, type VI, alpha 3"/>
    <property type="match status" value="1"/>
</dbReference>
<feature type="compositionally biased region" description="Basic and acidic residues" evidence="8">
    <location>
        <begin position="1727"/>
        <end position="1745"/>
    </location>
</feature>
<dbReference type="SMART" id="SM00060">
    <property type="entry name" value="FN3"/>
    <property type="match status" value="10"/>
</dbReference>
<proteinExistence type="predicted"/>
<dbReference type="GO" id="GO:0030020">
    <property type="term" value="F:extracellular matrix structural constituent conferring tensile strength"/>
    <property type="evidence" value="ECO:0007669"/>
    <property type="project" value="TreeGrafter"/>
</dbReference>
<accession>A0A401PMI0</accession>
<protein>
    <recommendedName>
        <fullName evidence="15">Collagen alpha-1(VII) chain</fullName>
    </recommendedName>
</protein>
<feature type="compositionally biased region" description="Basic and acidic residues" evidence="8">
    <location>
        <begin position="2378"/>
        <end position="2392"/>
    </location>
</feature>
<keyword evidence="14" id="KW-1185">Reference proteome</keyword>
<feature type="compositionally biased region" description="Basic and acidic residues" evidence="8">
    <location>
        <begin position="1321"/>
        <end position="1333"/>
    </location>
</feature>
<dbReference type="CDD" id="cd22627">
    <property type="entry name" value="Kunitz_collagen_alpha1_VII"/>
    <property type="match status" value="1"/>
</dbReference>
<feature type="compositionally biased region" description="Gly residues" evidence="8">
    <location>
        <begin position="2164"/>
        <end position="2173"/>
    </location>
</feature>
<dbReference type="InterPro" id="IPR008160">
    <property type="entry name" value="Collagen"/>
</dbReference>
<keyword evidence="7" id="KW-0325">Glycoprotein</keyword>
<feature type="domain" description="Fibronectin type-III" evidence="12">
    <location>
        <begin position="343"/>
        <end position="433"/>
    </location>
</feature>
<dbReference type="InterPro" id="IPR050149">
    <property type="entry name" value="Collagen_superfamily"/>
</dbReference>
<feature type="compositionally biased region" description="Basic and acidic residues" evidence="8">
    <location>
        <begin position="1615"/>
        <end position="1630"/>
    </location>
</feature>
<feature type="region of interest" description="Disordered" evidence="8">
    <location>
        <begin position="1539"/>
        <end position="1883"/>
    </location>
</feature>
<feature type="signal peptide" evidence="9">
    <location>
        <begin position="1"/>
        <end position="36"/>
    </location>
</feature>
<dbReference type="InterPro" id="IPR036880">
    <property type="entry name" value="Kunitz_BPTI_sf"/>
</dbReference>
<dbReference type="SMART" id="SM00327">
    <property type="entry name" value="VWA"/>
    <property type="match status" value="2"/>
</dbReference>
<evidence type="ECO:0000259" key="12">
    <source>
        <dbReference type="PROSITE" id="PS50853"/>
    </source>
</evidence>
<dbReference type="InterPro" id="IPR002223">
    <property type="entry name" value="Kunitz_BPTI"/>
</dbReference>
<feature type="domain" description="Fibronectin type-III" evidence="12">
    <location>
        <begin position="703"/>
        <end position="791"/>
    </location>
</feature>
<feature type="compositionally biased region" description="Basic and acidic residues" evidence="8">
    <location>
        <begin position="2226"/>
        <end position="2248"/>
    </location>
</feature>
<feature type="domain" description="Fibronectin type-III" evidence="12">
    <location>
        <begin position="1025"/>
        <end position="1113"/>
    </location>
</feature>
<feature type="compositionally biased region" description="Basic and acidic residues" evidence="8">
    <location>
        <begin position="2457"/>
        <end position="2477"/>
    </location>
</feature>
<feature type="compositionally biased region" description="Low complexity" evidence="8">
    <location>
        <begin position="1988"/>
        <end position="1998"/>
    </location>
</feature>
<dbReference type="FunFam" id="2.60.40.10:FF:001333">
    <property type="entry name" value="collagen alpha-1(VII) chain isoform X2"/>
    <property type="match status" value="1"/>
</dbReference>
<evidence type="ECO:0000259" key="11">
    <source>
        <dbReference type="PROSITE" id="PS50279"/>
    </source>
</evidence>
<keyword evidence="9" id="KW-0732">Signal</keyword>
<keyword evidence="6" id="KW-1015">Disulfide bond</keyword>
<dbReference type="Gene3D" id="3.40.50.410">
    <property type="entry name" value="von Willebrand factor, type A domain"/>
    <property type="match status" value="2"/>
</dbReference>
<dbReference type="Gene3D" id="2.60.40.10">
    <property type="entry name" value="Immunoglobulins"/>
    <property type="match status" value="10"/>
</dbReference>
<name>A0A401PMI0_SCYTO</name>
<keyword evidence="4" id="KW-0677">Repeat</keyword>
<dbReference type="InterPro" id="IPR002035">
    <property type="entry name" value="VWF_A"/>
</dbReference>
<feature type="domain" description="Fibronectin type-III" evidence="12">
    <location>
        <begin position="1114"/>
        <end position="1205"/>
    </location>
</feature>
<dbReference type="GO" id="GO:0004867">
    <property type="term" value="F:serine-type endopeptidase inhibitor activity"/>
    <property type="evidence" value="ECO:0007669"/>
    <property type="project" value="InterPro"/>
</dbReference>
<evidence type="ECO:0000256" key="7">
    <source>
        <dbReference type="ARBA" id="ARBA00023180"/>
    </source>
</evidence>
<feature type="compositionally biased region" description="Basic and acidic residues" evidence="8">
    <location>
        <begin position="2511"/>
        <end position="2523"/>
    </location>
</feature>
<dbReference type="GO" id="GO:0005615">
    <property type="term" value="C:extracellular space"/>
    <property type="evidence" value="ECO:0007669"/>
    <property type="project" value="TreeGrafter"/>
</dbReference>
<feature type="domain" description="Fibronectin type-III" evidence="12">
    <location>
        <begin position="840"/>
        <end position="928"/>
    </location>
</feature>
<dbReference type="OMA" id="QTFFAVD"/>
<dbReference type="SUPFAM" id="SSF57362">
    <property type="entry name" value="BPTI-like"/>
    <property type="match status" value="1"/>
</dbReference>
<dbReference type="STRING" id="75743.A0A401PMI0"/>
<feature type="compositionally biased region" description="Low complexity" evidence="8">
    <location>
        <begin position="2124"/>
        <end position="2145"/>
    </location>
</feature>
<keyword evidence="2" id="KW-0964">Secreted</keyword>
<keyword evidence="3" id="KW-0272">Extracellular matrix</keyword>
<dbReference type="PRINTS" id="PR00759">
    <property type="entry name" value="BASICPTASE"/>
</dbReference>